<evidence type="ECO:0000256" key="11">
    <source>
        <dbReference type="HAMAP-Rule" id="MF_00276"/>
    </source>
</evidence>
<evidence type="ECO:0000256" key="2">
    <source>
        <dbReference type="ARBA" id="ARBA00022475"/>
    </source>
</evidence>
<keyword evidence="6 11" id="KW-0067">ATP-binding</keyword>
<feature type="compositionally biased region" description="Polar residues" evidence="12">
    <location>
        <begin position="81"/>
        <end position="96"/>
    </location>
</feature>
<feature type="region of interest" description="Disordered" evidence="12">
    <location>
        <begin position="71"/>
        <end position="96"/>
    </location>
</feature>
<evidence type="ECO:0000256" key="3">
    <source>
        <dbReference type="ARBA" id="ARBA00022538"/>
    </source>
</evidence>
<evidence type="ECO:0000256" key="9">
    <source>
        <dbReference type="ARBA" id="ARBA00023065"/>
    </source>
</evidence>
<evidence type="ECO:0000256" key="10">
    <source>
        <dbReference type="ARBA" id="ARBA00023136"/>
    </source>
</evidence>
<comment type="similarity">
    <text evidence="11">Belongs to the KdpC family.</text>
</comment>
<dbReference type="Pfam" id="PF02669">
    <property type="entry name" value="KdpC"/>
    <property type="match status" value="1"/>
</dbReference>
<keyword evidence="1 11" id="KW-0813">Transport</keyword>
<keyword evidence="14" id="KW-1185">Reference proteome</keyword>
<dbReference type="GO" id="GO:0008556">
    <property type="term" value="F:P-type potassium transmembrane transporter activity"/>
    <property type="evidence" value="ECO:0007669"/>
    <property type="project" value="InterPro"/>
</dbReference>
<keyword evidence="10 11" id="KW-0472">Membrane</keyword>
<dbReference type="RefSeq" id="WP_258733677.1">
    <property type="nucleotide sequence ID" value="NZ_JANTHZ010000007.1"/>
</dbReference>
<keyword evidence="8 11" id="KW-1133">Transmembrane helix</keyword>
<name>A0A9X2PMH0_9HYPH</name>
<evidence type="ECO:0000313" key="14">
    <source>
        <dbReference type="Proteomes" id="UP001151088"/>
    </source>
</evidence>
<dbReference type="PANTHER" id="PTHR30042:SF2">
    <property type="entry name" value="POTASSIUM-TRANSPORTING ATPASE KDPC SUBUNIT"/>
    <property type="match status" value="1"/>
</dbReference>
<dbReference type="GO" id="GO:0005886">
    <property type="term" value="C:plasma membrane"/>
    <property type="evidence" value="ECO:0007669"/>
    <property type="project" value="UniProtKB-SubCell"/>
</dbReference>
<evidence type="ECO:0000256" key="7">
    <source>
        <dbReference type="ARBA" id="ARBA00022958"/>
    </source>
</evidence>
<evidence type="ECO:0000256" key="6">
    <source>
        <dbReference type="ARBA" id="ARBA00022840"/>
    </source>
</evidence>
<keyword evidence="5 11" id="KW-0547">Nucleotide-binding</keyword>
<evidence type="ECO:0000256" key="5">
    <source>
        <dbReference type="ARBA" id="ARBA00022741"/>
    </source>
</evidence>
<keyword evidence="4 11" id="KW-0812">Transmembrane</keyword>
<reference evidence="13" key="1">
    <citation type="submission" date="2022-08" db="EMBL/GenBank/DDBJ databases">
        <authorList>
            <person name="Li F."/>
        </authorList>
    </citation>
    <scope>NUCLEOTIDE SEQUENCE</scope>
    <source>
        <strain evidence="13">MQZ15Z-1</strain>
    </source>
</reference>
<dbReference type="HAMAP" id="MF_00276">
    <property type="entry name" value="KdpC"/>
    <property type="match status" value="1"/>
</dbReference>
<keyword evidence="3 11" id="KW-0633">Potassium transport</keyword>
<evidence type="ECO:0000256" key="1">
    <source>
        <dbReference type="ARBA" id="ARBA00022448"/>
    </source>
</evidence>
<dbReference type="NCBIfam" id="TIGR00681">
    <property type="entry name" value="kdpC"/>
    <property type="match status" value="1"/>
</dbReference>
<dbReference type="PANTHER" id="PTHR30042">
    <property type="entry name" value="POTASSIUM-TRANSPORTING ATPASE C CHAIN"/>
    <property type="match status" value="1"/>
</dbReference>
<comment type="caution">
    <text evidence="13">The sequence shown here is derived from an EMBL/GenBank/DDBJ whole genome shotgun (WGS) entry which is preliminary data.</text>
</comment>
<comment type="subcellular location">
    <subcellularLocation>
        <location evidence="11">Cell membrane</location>
        <topology evidence="11">Single-pass membrane protein</topology>
    </subcellularLocation>
</comment>
<dbReference type="GO" id="GO:0005524">
    <property type="term" value="F:ATP binding"/>
    <property type="evidence" value="ECO:0007669"/>
    <property type="project" value="UniProtKB-UniRule"/>
</dbReference>
<dbReference type="NCBIfam" id="NF001454">
    <property type="entry name" value="PRK00315.1"/>
    <property type="match status" value="1"/>
</dbReference>
<keyword evidence="2 11" id="KW-1003">Cell membrane</keyword>
<accession>A0A9X2PMH0</accession>
<evidence type="ECO:0000256" key="12">
    <source>
        <dbReference type="SAM" id="MobiDB-lite"/>
    </source>
</evidence>
<comment type="function">
    <text evidence="11">Part of the high-affinity ATP-driven potassium transport (or Kdp) system, which catalyzes the hydrolysis of ATP coupled with the electrogenic transport of potassium into the cytoplasm. This subunit acts as a catalytic chaperone that increases the ATP-binding affinity of the ATP-hydrolyzing subunit KdpB by the formation of a transient KdpB/KdpC/ATP ternary complex.</text>
</comment>
<proteinExistence type="inferred from homology"/>
<dbReference type="Proteomes" id="UP001151088">
    <property type="component" value="Unassembled WGS sequence"/>
</dbReference>
<sequence length="196" mass="19709">MIPHLRPALVLLALFTLLTGLAYPLAITGLAQAAFPSAANGSPVTVEGRVVGSALVGQAFAAERYFHGRPSATMGPDPNDPSASVASPYNGASSAGSNLGPSSAALADEVRTRVAALGGGPVPADLATASASGLDPDVSPGAALFQVARVAKARGLDEALVRGLVTRHIMARTFGLLGELRVNVLALNLALDGLDH</sequence>
<evidence type="ECO:0000313" key="13">
    <source>
        <dbReference type="EMBL" id="MCS0496513.1"/>
    </source>
</evidence>
<evidence type="ECO:0000256" key="8">
    <source>
        <dbReference type="ARBA" id="ARBA00022989"/>
    </source>
</evidence>
<keyword evidence="9 11" id="KW-0406">Ion transport</keyword>
<dbReference type="InterPro" id="IPR003820">
    <property type="entry name" value="KdpC"/>
</dbReference>
<gene>
    <name evidence="11 13" type="primary">kdpC</name>
    <name evidence="13" type="ORF">NVS89_15530</name>
</gene>
<dbReference type="AlphaFoldDB" id="A0A9X2PMH0"/>
<keyword evidence="7 11" id="KW-0630">Potassium</keyword>
<dbReference type="EMBL" id="JANTHZ010000007">
    <property type="protein sequence ID" value="MCS0496513.1"/>
    <property type="molecule type" value="Genomic_DNA"/>
</dbReference>
<evidence type="ECO:0000256" key="4">
    <source>
        <dbReference type="ARBA" id="ARBA00022692"/>
    </source>
</evidence>
<comment type="subunit">
    <text evidence="11">The system is composed of three essential subunits: KdpA, KdpB and KdpC.</text>
</comment>
<organism evidence="13 14">
    <name type="scientific">Ancylobacter mangrovi</name>
    <dbReference type="NCBI Taxonomy" id="2972472"/>
    <lineage>
        <taxon>Bacteria</taxon>
        <taxon>Pseudomonadati</taxon>
        <taxon>Pseudomonadota</taxon>
        <taxon>Alphaproteobacteria</taxon>
        <taxon>Hyphomicrobiales</taxon>
        <taxon>Xanthobacteraceae</taxon>
        <taxon>Ancylobacter</taxon>
    </lineage>
</organism>
<dbReference type="PIRSF" id="PIRSF001296">
    <property type="entry name" value="K_ATPase_KdpC"/>
    <property type="match status" value="1"/>
</dbReference>
<protein>
    <recommendedName>
        <fullName evidence="11">Potassium-transporting ATPase KdpC subunit</fullName>
    </recommendedName>
    <alternativeName>
        <fullName evidence="11">ATP phosphohydrolase [potassium-transporting] C chain</fullName>
    </alternativeName>
    <alternativeName>
        <fullName evidence="11">Potassium-binding and translocating subunit C</fullName>
    </alternativeName>
    <alternativeName>
        <fullName evidence="11">Potassium-translocating ATPase C chain</fullName>
    </alternativeName>
</protein>